<organism evidence="9 10">
    <name type="scientific">Electrophorus voltai</name>
    <dbReference type="NCBI Taxonomy" id="2609070"/>
    <lineage>
        <taxon>Eukaryota</taxon>
        <taxon>Metazoa</taxon>
        <taxon>Chordata</taxon>
        <taxon>Craniata</taxon>
        <taxon>Vertebrata</taxon>
        <taxon>Euteleostomi</taxon>
        <taxon>Actinopterygii</taxon>
        <taxon>Neopterygii</taxon>
        <taxon>Teleostei</taxon>
        <taxon>Ostariophysi</taxon>
        <taxon>Gymnotiformes</taxon>
        <taxon>Gymnotoidei</taxon>
        <taxon>Gymnotidae</taxon>
        <taxon>Electrophorus</taxon>
    </lineage>
</organism>
<evidence type="ECO:0000256" key="6">
    <source>
        <dbReference type="ARBA" id="ARBA00023136"/>
    </source>
</evidence>
<evidence type="ECO:0000313" key="9">
    <source>
        <dbReference type="EMBL" id="KAK1789514.1"/>
    </source>
</evidence>
<evidence type="ECO:0000256" key="8">
    <source>
        <dbReference type="SAM" id="Phobius"/>
    </source>
</evidence>
<proteinExistence type="predicted"/>
<sequence length="363" mass="41362">MALLPQELSGRHPTTPDIIQLRQKEAGLLQREESIEEVEPDLKHSWLSNKELTETTAEFDARASPVLSLEESDLEPPEAVELLMCVEEPEVEDMMEGIPQTTFTPATPIPESPDFFSMPEMVSDVVHHLPYPQELPLFSKPAILTAPAPESLASSKSECADKSSVCQEFSASPTEETPLTTKSQPTSPTACNELPVLLIAGGDVLARFAVRHSVQGKKRFRNVILNHSKKRFINNVTNDEVKEYEKREDKCCKRATFVWLLLLEKSVDISLLTLSINLKQIDLVEERLLLCRGTLERAEFRFRREQLSDEDRQALEDEMTIINERIEKYEEDLTVLRRENRRNMMLSVALLTVSALLYYVFVY</sequence>
<dbReference type="AlphaFoldDB" id="A0AAD9DR05"/>
<name>A0AAD9DR05_9TELE</name>
<accession>A0AAD9DR05</accession>
<evidence type="ECO:0000256" key="3">
    <source>
        <dbReference type="ARBA" id="ARBA00022692"/>
    </source>
</evidence>
<keyword evidence="10" id="KW-1185">Reference proteome</keyword>
<dbReference type="InterPro" id="IPR028194">
    <property type="entry name" value="CC167"/>
</dbReference>
<dbReference type="PANTHER" id="PTHR31759:SF1">
    <property type="entry name" value="COILED-COIL DOMAIN-CONTAINING PROTEIN 167"/>
    <property type="match status" value="1"/>
</dbReference>
<dbReference type="GO" id="GO:0016020">
    <property type="term" value="C:membrane"/>
    <property type="evidence" value="ECO:0007669"/>
    <property type="project" value="UniProtKB-SubCell"/>
</dbReference>
<evidence type="ECO:0000256" key="2">
    <source>
        <dbReference type="ARBA" id="ARBA00022350"/>
    </source>
</evidence>
<dbReference type="EMBL" id="JAROKS010000022">
    <property type="protein sequence ID" value="KAK1789514.1"/>
    <property type="molecule type" value="Genomic_DNA"/>
</dbReference>
<reference evidence="9" key="1">
    <citation type="submission" date="2023-03" db="EMBL/GenBank/DDBJ databases">
        <title>Electrophorus voltai genome.</title>
        <authorList>
            <person name="Bian C."/>
        </authorList>
    </citation>
    <scope>NUCLEOTIDE SEQUENCE</scope>
    <source>
        <strain evidence="9">CB-2022</strain>
        <tissue evidence="9">Muscle</tissue>
    </source>
</reference>
<evidence type="ECO:0000256" key="4">
    <source>
        <dbReference type="ARBA" id="ARBA00022989"/>
    </source>
</evidence>
<evidence type="ECO:0000256" key="5">
    <source>
        <dbReference type="ARBA" id="ARBA00023054"/>
    </source>
</evidence>
<feature type="coiled-coil region" evidence="7">
    <location>
        <begin position="312"/>
        <end position="339"/>
    </location>
</feature>
<keyword evidence="3 8" id="KW-0812">Transmembrane</keyword>
<comment type="caution">
    <text evidence="9">The sequence shown here is derived from an EMBL/GenBank/DDBJ whole genome shotgun (WGS) entry which is preliminary data.</text>
</comment>
<evidence type="ECO:0000256" key="1">
    <source>
        <dbReference type="ARBA" id="ARBA00004167"/>
    </source>
</evidence>
<dbReference type="Pfam" id="PF15188">
    <property type="entry name" value="CCDC-167"/>
    <property type="match status" value="1"/>
</dbReference>
<dbReference type="PANTHER" id="PTHR31759">
    <property type="entry name" value="COILED-COIL DOMAIN-CONTAINING PROTEIN 167"/>
    <property type="match status" value="1"/>
</dbReference>
<keyword evidence="4 8" id="KW-1133">Transmembrane helix</keyword>
<protein>
    <recommendedName>
        <fullName evidence="2">Coiled-coil domain-containing protein 167</fullName>
    </recommendedName>
</protein>
<keyword evidence="5 7" id="KW-0175">Coiled coil</keyword>
<evidence type="ECO:0000256" key="7">
    <source>
        <dbReference type="SAM" id="Coils"/>
    </source>
</evidence>
<keyword evidence="6 8" id="KW-0472">Membrane</keyword>
<dbReference type="Proteomes" id="UP001239994">
    <property type="component" value="Unassembled WGS sequence"/>
</dbReference>
<comment type="subcellular location">
    <subcellularLocation>
        <location evidence="1">Membrane</location>
        <topology evidence="1">Single-pass membrane protein</topology>
    </subcellularLocation>
</comment>
<gene>
    <name evidence="9" type="ORF">P4O66_015431</name>
</gene>
<feature type="transmembrane region" description="Helical" evidence="8">
    <location>
        <begin position="344"/>
        <end position="361"/>
    </location>
</feature>
<evidence type="ECO:0000313" key="10">
    <source>
        <dbReference type="Proteomes" id="UP001239994"/>
    </source>
</evidence>